<dbReference type="InterPro" id="IPR003615">
    <property type="entry name" value="HNH_nuc"/>
</dbReference>
<organism evidence="2 3">
    <name type="scientific">Colletotrichum kahawae</name>
    <name type="common">Coffee berry disease fungus</name>
    <dbReference type="NCBI Taxonomy" id="34407"/>
    <lineage>
        <taxon>Eukaryota</taxon>
        <taxon>Fungi</taxon>
        <taxon>Dikarya</taxon>
        <taxon>Ascomycota</taxon>
        <taxon>Pezizomycotina</taxon>
        <taxon>Sordariomycetes</taxon>
        <taxon>Hypocreomycetidae</taxon>
        <taxon>Glomerellales</taxon>
        <taxon>Glomerellaceae</taxon>
        <taxon>Colletotrichum</taxon>
        <taxon>Colletotrichum gloeosporioides species complex</taxon>
    </lineage>
</organism>
<sequence length="359" mass="41307">MGFENARAVGPHSLTFATMEDEMETRILLASKMHESCRHSPSHRALKRAGFWSMLMILDMSVLFELLHELETASWMERRRLVCGLVPVAQRLPMLVKICMSSLQPNSFPMNADQSTVLQRPYALGFPESSSLVMRTERLRSQAERAKVKNLTQAYNRDEGRCAVTGTTDPDVCHIFPFADNESDQYRHHLVGLFHMEAFWGEARCRRLYKCLSSGRLPNMIDTAANMICLNREVHTSWAQGLLAFEPLETPATCWPCIRLRVHWLQKTQVPSMESRVSFSTDPRTVLVPEDMRMTRSRPVTDGQVITIFAERKDQLPNRDILELQWAFLRMHSLSGAPDAHIYPWHPEQDDGFWDTDDD</sequence>
<protein>
    <recommendedName>
        <fullName evidence="1">HNH nuclease domain-containing protein</fullName>
    </recommendedName>
</protein>
<name>A0AAE0DAW6_COLKA</name>
<dbReference type="AlphaFoldDB" id="A0AAE0DAW6"/>
<comment type="caution">
    <text evidence="2">The sequence shown here is derived from an EMBL/GenBank/DDBJ whole genome shotgun (WGS) entry which is preliminary data.</text>
</comment>
<evidence type="ECO:0000259" key="1">
    <source>
        <dbReference type="Pfam" id="PF13391"/>
    </source>
</evidence>
<evidence type="ECO:0000313" key="3">
    <source>
        <dbReference type="Proteomes" id="UP001281614"/>
    </source>
</evidence>
<keyword evidence="3" id="KW-1185">Reference proteome</keyword>
<reference evidence="2" key="1">
    <citation type="submission" date="2023-02" db="EMBL/GenBank/DDBJ databases">
        <title>Colletotrichum kahawae CIFC_Que2 genome sequencing and assembly.</title>
        <authorList>
            <person name="Baroncelli R."/>
        </authorList>
    </citation>
    <scope>NUCLEOTIDE SEQUENCE</scope>
    <source>
        <strain evidence="2">CIFC_Que2</strain>
    </source>
</reference>
<dbReference type="Pfam" id="PF13391">
    <property type="entry name" value="HNH_2"/>
    <property type="match status" value="1"/>
</dbReference>
<accession>A0AAE0DAW6</accession>
<feature type="domain" description="HNH nuclease" evidence="1">
    <location>
        <begin position="162"/>
        <end position="246"/>
    </location>
</feature>
<dbReference type="EMBL" id="VYYT01000066">
    <property type="protein sequence ID" value="KAK2772595.1"/>
    <property type="molecule type" value="Genomic_DNA"/>
</dbReference>
<proteinExistence type="predicted"/>
<dbReference type="Proteomes" id="UP001281614">
    <property type="component" value="Unassembled WGS sequence"/>
</dbReference>
<gene>
    <name evidence="2" type="ORF">CKAH01_13891</name>
</gene>
<evidence type="ECO:0000313" key="2">
    <source>
        <dbReference type="EMBL" id="KAK2772595.1"/>
    </source>
</evidence>